<evidence type="ECO:0000256" key="1">
    <source>
        <dbReference type="SAM" id="SignalP"/>
    </source>
</evidence>
<gene>
    <name evidence="2" type="ORF">H9Y05_07980</name>
</gene>
<organism evidence="2 3">
    <name type="scientific">Taishania pollutisoli</name>
    <dbReference type="NCBI Taxonomy" id="2766479"/>
    <lineage>
        <taxon>Bacteria</taxon>
        <taxon>Pseudomonadati</taxon>
        <taxon>Bacteroidota</taxon>
        <taxon>Flavobacteriia</taxon>
        <taxon>Flavobacteriales</taxon>
        <taxon>Crocinitomicaceae</taxon>
        <taxon>Taishania</taxon>
    </lineage>
</organism>
<protein>
    <recommendedName>
        <fullName evidence="4">Outer membrane protein beta-barrel domain-containing protein</fullName>
    </recommendedName>
</protein>
<dbReference type="EMBL" id="JACVEL010000004">
    <property type="protein sequence ID" value="MBC9812410.1"/>
    <property type="molecule type" value="Genomic_DNA"/>
</dbReference>
<proteinExistence type="predicted"/>
<comment type="caution">
    <text evidence="2">The sequence shown here is derived from an EMBL/GenBank/DDBJ whole genome shotgun (WGS) entry which is preliminary data.</text>
</comment>
<feature type="chain" id="PRO_5035251076" description="Outer membrane protein beta-barrel domain-containing protein" evidence="1">
    <location>
        <begin position="21"/>
        <end position="300"/>
    </location>
</feature>
<name>A0A8J6PEE3_9FLAO</name>
<keyword evidence="3" id="KW-1185">Reference proteome</keyword>
<keyword evidence="1" id="KW-0732">Signal</keyword>
<sequence length="300" mass="34173">MMKTIFSLLLITGLIQFASAQRNMVPGKGKGKKDFFGGASDFNEYRPFGLQLSVGPTFTLATRKTPITTNYPGIGRSYDLTTTPKGLPGIFAEVGMIHFPKKRSKLSQKLKYIFVSYIDWGVGIKMLNGNETTRIDLLDPVTNNIIATDEQTGQFRNLFASARVTVHKNFYIGKKYFIDNGFGVNLDFNFKRQEGSAYTDFVTAAVPGRHYFHHPFMAHVHYELGFGIRLSRRSMLIPSVQVPIFGIHEWRKGASDFKWFDSNYYPMLAKIKWTYLFQKKTKGCPPAQVNDQDKNTMRNN</sequence>
<accession>A0A8J6PEE3</accession>
<evidence type="ECO:0008006" key="4">
    <source>
        <dbReference type="Google" id="ProtNLM"/>
    </source>
</evidence>
<evidence type="ECO:0000313" key="2">
    <source>
        <dbReference type="EMBL" id="MBC9812410.1"/>
    </source>
</evidence>
<dbReference type="AlphaFoldDB" id="A0A8J6PEE3"/>
<dbReference type="Proteomes" id="UP000652681">
    <property type="component" value="Unassembled WGS sequence"/>
</dbReference>
<reference evidence="2" key="1">
    <citation type="submission" date="2020-09" db="EMBL/GenBank/DDBJ databases">
        <title>Taishania pollutisoli gen. nov., sp. nov., Isolated from Tetrabromobisphenol A-Contaminated Soil.</title>
        <authorList>
            <person name="Chen Q."/>
        </authorList>
    </citation>
    <scope>NUCLEOTIDE SEQUENCE</scope>
    <source>
        <strain evidence="2">CZZ-1</strain>
    </source>
</reference>
<dbReference type="RefSeq" id="WP_163489785.1">
    <property type="nucleotide sequence ID" value="NZ_JACVEL010000004.1"/>
</dbReference>
<evidence type="ECO:0000313" key="3">
    <source>
        <dbReference type="Proteomes" id="UP000652681"/>
    </source>
</evidence>
<feature type="signal peptide" evidence="1">
    <location>
        <begin position="1"/>
        <end position="20"/>
    </location>
</feature>